<reference evidence="2" key="1">
    <citation type="submission" date="2018-06" db="EMBL/GenBank/DDBJ databases">
        <authorList>
            <person name="Cea G.-C."/>
            <person name="William W."/>
        </authorList>
    </citation>
    <scope>NUCLEOTIDE SEQUENCE [LARGE SCALE GENOMIC DNA]</scope>
    <source>
        <strain evidence="2">DB21MT-2</strain>
    </source>
</reference>
<dbReference type="RefSeq" id="WP_112351611.1">
    <property type="nucleotide sequence ID" value="NZ_LS483452.1"/>
</dbReference>
<protein>
    <submittedName>
        <fullName evidence="1">Uncharacterized protein</fullName>
    </submittedName>
</protein>
<gene>
    <name evidence="1" type="ORF">SHEWBE_0927</name>
</gene>
<evidence type="ECO:0000313" key="1">
    <source>
        <dbReference type="EMBL" id="SQH74896.1"/>
    </source>
</evidence>
<name>A0A330LXA7_9GAMM</name>
<dbReference type="OrthoDB" id="5298707at2"/>
<dbReference type="EMBL" id="LS483452">
    <property type="protein sequence ID" value="SQH74896.1"/>
    <property type="molecule type" value="Genomic_DNA"/>
</dbReference>
<sequence length="260" mass="29037">MTRMIKVALCLILFIPAPFIGLGYAAAQITHVSINEQQFILGGYPKFRLNIVSQDASLNKMQFVVRQTSGEEMLMVKPINNFLLLVIGVEDVVDPRATLVIREYRVNKWRDVKVFSLFEGQHLSEELGLKSSAAYLSVENRSSQAPSSSYKIATMSQTSVSPPPAKGKKLAQYRHALIDKSCTLTYTPEMTLWRIGTEHGKEWGISNYGAMVAIFEANPKAFNQGEIGGLRADISLRCPSQDLRLKYSNPKMAKQTFEAL</sequence>
<dbReference type="AlphaFoldDB" id="A0A330LXA7"/>
<accession>A0A330LXA7</accession>
<dbReference type="KEGG" id="sbk:SHEWBE_0927"/>
<evidence type="ECO:0000313" key="2">
    <source>
        <dbReference type="Proteomes" id="UP000250123"/>
    </source>
</evidence>
<organism evidence="1 2">
    <name type="scientific">Shewanella benthica</name>
    <dbReference type="NCBI Taxonomy" id="43661"/>
    <lineage>
        <taxon>Bacteria</taxon>
        <taxon>Pseudomonadati</taxon>
        <taxon>Pseudomonadota</taxon>
        <taxon>Gammaproteobacteria</taxon>
        <taxon>Alteromonadales</taxon>
        <taxon>Shewanellaceae</taxon>
        <taxon>Shewanella</taxon>
    </lineage>
</organism>
<dbReference type="Proteomes" id="UP000250123">
    <property type="component" value="Chromosome SHEWBE"/>
</dbReference>
<proteinExistence type="predicted"/>